<proteinExistence type="predicted"/>
<evidence type="ECO:0000256" key="20">
    <source>
        <dbReference type="ARBA" id="ARBA00034003"/>
    </source>
</evidence>
<keyword evidence="6" id="KW-0540">Nuclease</keyword>
<keyword evidence="17" id="KW-0464">Manganese</keyword>
<evidence type="ECO:0000256" key="16">
    <source>
        <dbReference type="ARBA" id="ARBA00023204"/>
    </source>
</evidence>
<dbReference type="Pfam" id="PF01068">
    <property type="entry name" value="DNA_ligase_A_M"/>
    <property type="match status" value="1"/>
</dbReference>
<keyword evidence="14" id="KW-0238">DNA-binding</keyword>
<dbReference type="PROSITE" id="PS50160">
    <property type="entry name" value="DNA_LIGASE_A3"/>
    <property type="match status" value="1"/>
</dbReference>
<dbReference type="GO" id="GO:0006281">
    <property type="term" value="P:DNA repair"/>
    <property type="evidence" value="ECO:0007669"/>
    <property type="project" value="UniProtKB-KW"/>
</dbReference>
<dbReference type="NCBIfam" id="TIGR02777">
    <property type="entry name" value="LigD_PE_dom"/>
    <property type="match status" value="1"/>
</dbReference>
<keyword evidence="5" id="KW-0548">Nucleotidyltransferase</keyword>
<organism evidence="23 24">
    <name type="scientific">Pseudomonas oryzihabitans</name>
    <dbReference type="NCBI Taxonomy" id="47885"/>
    <lineage>
        <taxon>Bacteria</taxon>
        <taxon>Pseudomonadati</taxon>
        <taxon>Pseudomonadota</taxon>
        <taxon>Gammaproteobacteria</taxon>
        <taxon>Pseudomonadales</taxon>
        <taxon>Pseudomonadaceae</taxon>
        <taxon>Pseudomonas</taxon>
    </lineage>
</organism>
<dbReference type="GO" id="GO:0003677">
    <property type="term" value="F:DNA binding"/>
    <property type="evidence" value="ECO:0007669"/>
    <property type="project" value="UniProtKB-KW"/>
</dbReference>
<evidence type="ECO:0000256" key="4">
    <source>
        <dbReference type="ARBA" id="ARBA00022679"/>
    </source>
</evidence>
<dbReference type="GO" id="GO:0004527">
    <property type="term" value="F:exonuclease activity"/>
    <property type="evidence" value="ECO:0007669"/>
    <property type="project" value="UniProtKB-KW"/>
</dbReference>
<keyword evidence="16" id="KW-0234">DNA repair</keyword>
<comment type="cofactor">
    <cofactor evidence="1">
        <name>Mn(2+)</name>
        <dbReference type="ChEBI" id="CHEBI:29035"/>
    </cofactor>
</comment>
<evidence type="ECO:0000313" key="24">
    <source>
        <dbReference type="Proteomes" id="UP000064137"/>
    </source>
</evidence>
<dbReference type="RefSeq" id="WP_059314762.1">
    <property type="nucleotide sequence ID" value="NZ_CP013987.1"/>
</dbReference>
<protein>
    <recommendedName>
        <fullName evidence="2">DNA ligase (ATP)</fullName>
        <ecNumber evidence="2">6.5.1.1</ecNumber>
    </recommendedName>
    <alternativeName>
        <fullName evidence="19">NHEJ DNA polymerase</fullName>
    </alternativeName>
</protein>
<evidence type="ECO:0000313" key="23">
    <source>
        <dbReference type="EMBL" id="ALZ84571.1"/>
    </source>
</evidence>
<accession>A0A0U4VN59</accession>
<dbReference type="CDD" id="cd04862">
    <property type="entry name" value="PaeLigD_Pol_like"/>
    <property type="match status" value="1"/>
</dbReference>
<evidence type="ECO:0000256" key="7">
    <source>
        <dbReference type="ARBA" id="ARBA00022723"/>
    </source>
</evidence>
<dbReference type="InterPro" id="IPR014146">
    <property type="entry name" value="LigD_ligase_dom"/>
</dbReference>
<keyword evidence="9" id="KW-0227">DNA damage</keyword>
<keyword evidence="8" id="KW-0547">Nucleotide-binding</keyword>
<dbReference type="Gene3D" id="3.30.1490.70">
    <property type="match status" value="1"/>
</dbReference>
<evidence type="ECO:0000256" key="17">
    <source>
        <dbReference type="ARBA" id="ARBA00023211"/>
    </source>
</evidence>
<dbReference type="NCBIfam" id="TIGR02779">
    <property type="entry name" value="NHEJ_ligase_lig"/>
    <property type="match status" value="1"/>
</dbReference>
<dbReference type="EMBL" id="CP013987">
    <property type="protein sequence ID" value="ALZ84571.1"/>
    <property type="molecule type" value="Genomic_DNA"/>
</dbReference>
<dbReference type="GO" id="GO:0003910">
    <property type="term" value="F:DNA ligase (ATP) activity"/>
    <property type="evidence" value="ECO:0007669"/>
    <property type="project" value="UniProtKB-EC"/>
</dbReference>
<evidence type="ECO:0000256" key="13">
    <source>
        <dbReference type="ARBA" id="ARBA00022932"/>
    </source>
</evidence>
<dbReference type="GO" id="GO:0005524">
    <property type="term" value="F:ATP binding"/>
    <property type="evidence" value="ECO:0007669"/>
    <property type="project" value="UniProtKB-KW"/>
</dbReference>
<dbReference type="PANTHER" id="PTHR42705:SF2">
    <property type="entry name" value="BIFUNCTIONAL NON-HOMOLOGOUS END JOINING PROTEIN LIGD"/>
    <property type="match status" value="1"/>
</dbReference>
<evidence type="ECO:0000256" key="1">
    <source>
        <dbReference type="ARBA" id="ARBA00001936"/>
    </source>
</evidence>
<dbReference type="Pfam" id="PF21686">
    <property type="entry name" value="LigD_Prim-Pol"/>
    <property type="match status" value="1"/>
</dbReference>
<dbReference type="CDD" id="cd07906">
    <property type="entry name" value="Adenylation_DNA_ligase_LigD_LigC"/>
    <property type="match status" value="1"/>
</dbReference>
<dbReference type="AlphaFoldDB" id="A0A0U4VN59"/>
<evidence type="ECO:0000256" key="10">
    <source>
        <dbReference type="ARBA" id="ARBA00022801"/>
    </source>
</evidence>
<dbReference type="CDD" id="cd07971">
    <property type="entry name" value="OBF_DNA_ligase_LigD"/>
    <property type="match status" value="1"/>
</dbReference>
<keyword evidence="7" id="KW-0479">Metal-binding</keyword>
<dbReference type="Pfam" id="PF13298">
    <property type="entry name" value="LigD_N"/>
    <property type="match status" value="1"/>
</dbReference>
<dbReference type="KEGG" id="por:APT59_10325"/>
<dbReference type="InterPro" id="IPR014144">
    <property type="entry name" value="LigD_PE_domain"/>
</dbReference>
<dbReference type="InterPro" id="IPR014143">
    <property type="entry name" value="NHEJ_ligase_prk"/>
</dbReference>
<keyword evidence="15" id="KW-0233">DNA recombination</keyword>
<evidence type="ECO:0000256" key="19">
    <source>
        <dbReference type="ARBA" id="ARBA00029943"/>
    </source>
</evidence>
<keyword evidence="18" id="KW-0511">Multifunctional enzyme</keyword>
<dbReference type="Proteomes" id="UP000064137">
    <property type="component" value="Chromosome"/>
</dbReference>
<evidence type="ECO:0000256" key="6">
    <source>
        <dbReference type="ARBA" id="ARBA00022722"/>
    </source>
</evidence>
<keyword evidence="3 23" id="KW-0436">Ligase</keyword>
<keyword evidence="4" id="KW-0808">Transferase</keyword>
<evidence type="ECO:0000256" key="21">
    <source>
        <dbReference type="SAM" id="MobiDB-lite"/>
    </source>
</evidence>
<feature type="region of interest" description="Disordered" evidence="21">
    <location>
        <begin position="194"/>
        <end position="218"/>
    </location>
</feature>
<dbReference type="NCBIfam" id="TIGR02776">
    <property type="entry name" value="NHEJ_ligase_prk"/>
    <property type="match status" value="1"/>
</dbReference>
<dbReference type="SUPFAM" id="SSF56091">
    <property type="entry name" value="DNA ligase/mRNA capping enzyme, catalytic domain"/>
    <property type="match status" value="1"/>
</dbReference>
<dbReference type="InterPro" id="IPR012310">
    <property type="entry name" value="DNA_ligase_ATP-dep_cent"/>
</dbReference>
<reference evidence="23 24" key="1">
    <citation type="submission" date="2016-01" db="EMBL/GenBank/DDBJ databases">
        <title>Annotation of Pseudomonas oryzihabitans USDA-ARS-USMARC-56511.</title>
        <authorList>
            <person name="Harhay G.P."/>
            <person name="Harhay D.M."/>
            <person name="Smith T.P.L."/>
            <person name="Bono J.L."/>
            <person name="Heaton M.P."/>
            <person name="Clawson M.L."/>
            <person name="Chitko-Mckown C.G."/>
            <person name="Capik S.F."/>
            <person name="DeDonder K.D."/>
            <person name="Apley M.D."/>
            <person name="Lubbers B.V."/>
            <person name="White B.J."/>
            <person name="Larson R.L."/>
        </authorList>
    </citation>
    <scope>NUCLEOTIDE SEQUENCE [LARGE SCALE GENOMIC DNA]</scope>
    <source>
        <strain evidence="23 24">USDA-ARS-USMARC-56511</strain>
    </source>
</reference>
<evidence type="ECO:0000256" key="15">
    <source>
        <dbReference type="ARBA" id="ARBA00023172"/>
    </source>
</evidence>
<gene>
    <name evidence="23" type="primary">ligD</name>
    <name evidence="23" type="ORF">APT59_10325</name>
</gene>
<dbReference type="InterPro" id="IPR033651">
    <property type="entry name" value="PaeLigD_Pol-like"/>
</dbReference>
<sequence length="858" mass="95149">MASSSSEYNRKRNFDITAEPRDEDSPRRRKAKGALSFVIQKHDARRLHYDFRLELDGTLKSWAVPKGPSLDPGEKRLAVQVEDHPIAYGGFEGSIPEGQYGAGDVIVWDRGEWQADGDPAQAYAAGKLKFELRGEKLRGHWTLVRTRLRGHSDKPQWLLIKERDDQARETAEYDITVEAPDSVLSDKTLPRLAKGTKAKEAKASTQAASPKAPARKTTAKARKADLPATLEAQLATLVDSPPAGDWLYEVKYDGYRLLAHIEGSAVSLFTRSGNDWTERLPDQAKALAALGLDNAWLDGEIVVNDAHGVSSFQALQNAFETGKDSRIAYYLFDLPYLNGADLREVPVEQRRELLGKLLENSNESDLLRFSAAFEVPADRILASACELGLEGVIGKRLGSPYRSRRNKDWIKLKCAHRQEFIIVGYTPPKGGRQHLGALLVALHDEQGALHYAGKVGTGFTAAMLKQLHARFQPLMVERPPVVDPPKGAAYREVTWLKPEQLCEIAYAEMTQDRIVRQGVFHGLREDKPAQEIGLEEAAPAREAERSGPSSSSSRKSSRTSKDATVAGVRISHPERVIDEASGATKLDVARYYEAVADWMLPHLADRPVALVRTPEGIAGEQIFQKHKQTLAIPHIRELDTALDPGHAPLMVIDSRDALIGAAQMGSVEFHTWNATADRIDRPDRFILDLDPDPALPWSRMVEATELVLTLLDELGLQAFVKTSGGRGLHLVVPLDRRQDWETVKGFAQAAAQHLATTLPKLFAAKMGAQNRQGRIFVDYLRNRHGATTVSAFSLRARPHLGVSVPIARDELSTLQASDQWRLDTLMQRLEGLKDDPWAGYAKVRQGLTRARRERLGAD</sequence>
<evidence type="ECO:0000256" key="9">
    <source>
        <dbReference type="ARBA" id="ARBA00022763"/>
    </source>
</evidence>
<dbReference type="OrthoDB" id="9802472at2"/>
<keyword evidence="10" id="KW-0378">Hydrolase</keyword>
<dbReference type="InterPro" id="IPR014145">
    <property type="entry name" value="LigD_pol_dom"/>
</dbReference>
<dbReference type="Gene3D" id="2.40.50.140">
    <property type="entry name" value="Nucleic acid-binding proteins"/>
    <property type="match status" value="1"/>
</dbReference>
<evidence type="ECO:0000256" key="5">
    <source>
        <dbReference type="ARBA" id="ARBA00022695"/>
    </source>
</evidence>
<evidence type="ECO:0000256" key="3">
    <source>
        <dbReference type="ARBA" id="ARBA00022598"/>
    </source>
</evidence>
<dbReference type="GO" id="GO:0046872">
    <property type="term" value="F:metal ion binding"/>
    <property type="evidence" value="ECO:0007669"/>
    <property type="project" value="UniProtKB-KW"/>
</dbReference>
<feature type="region of interest" description="Disordered" evidence="21">
    <location>
        <begin position="1"/>
        <end position="33"/>
    </location>
</feature>
<dbReference type="NCBIfam" id="NF004628">
    <property type="entry name" value="PRK05972.1"/>
    <property type="match status" value="1"/>
</dbReference>
<keyword evidence="13" id="KW-0239">DNA-directed DNA polymerase</keyword>
<evidence type="ECO:0000256" key="8">
    <source>
        <dbReference type="ARBA" id="ARBA00022741"/>
    </source>
</evidence>
<dbReference type="InterPro" id="IPR012340">
    <property type="entry name" value="NA-bd_OB-fold"/>
</dbReference>
<feature type="compositionally biased region" description="Basic and acidic residues" evidence="21">
    <location>
        <begin position="8"/>
        <end position="26"/>
    </location>
</feature>
<dbReference type="GO" id="GO:0003887">
    <property type="term" value="F:DNA-directed DNA polymerase activity"/>
    <property type="evidence" value="ECO:0007669"/>
    <property type="project" value="UniProtKB-KW"/>
</dbReference>
<dbReference type="GO" id="GO:0006310">
    <property type="term" value="P:DNA recombination"/>
    <property type="evidence" value="ECO:0007669"/>
    <property type="project" value="UniProtKB-KW"/>
</dbReference>
<dbReference type="EC" id="6.5.1.1" evidence="2"/>
<evidence type="ECO:0000256" key="2">
    <source>
        <dbReference type="ARBA" id="ARBA00012727"/>
    </source>
</evidence>
<evidence type="ECO:0000256" key="12">
    <source>
        <dbReference type="ARBA" id="ARBA00022840"/>
    </source>
</evidence>
<evidence type="ECO:0000256" key="14">
    <source>
        <dbReference type="ARBA" id="ARBA00023125"/>
    </source>
</evidence>
<dbReference type="SUPFAM" id="SSF50249">
    <property type="entry name" value="Nucleic acid-binding proteins"/>
    <property type="match status" value="1"/>
</dbReference>
<keyword evidence="11" id="KW-0269">Exonuclease</keyword>
<dbReference type="PANTHER" id="PTHR42705">
    <property type="entry name" value="BIFUNCTIONAL NON-HOMOLOGOUS END JOINING PROTEIN LIGD"/>
    <property type="match status" value="1"/>
</dbReference>
<feature type="domain" description="ATP-dependent DNA ligase family profile" evidence="22">
    <location>
        <begin position="320"/>
        <end position="413"/>
    </location>
</feature>
<dbReference type="InterPro" id="IPR012309">
    <property type="entry name" value="DNA_ligase_ATP-dep_C"/>
</dbReference>
<dbReference type="Gene3D" id="3.90.920.10">
    <property type="entry name" value="DNA primase, PRIM domain"/>
    <property type="match status" value="1"/>
</dbReference>
<comment type="catalytic activity">
    <reaction evidence="20">
        <text>ATP + (deoxyribonucleotide)n-3'-hydroxyl + 5'-phospho-(deoxyribonucleotide)m = (deoxyribonucleotide)n+m + AMP + diphosphate.</text>
        <dbReference type="EC" id="6.5.1.1"/>
    </reaction>
</comment>
<name>A0A0U4VN59_9PSED</name>
<keyword evidence="12" id="KW-0067">ATP-binding</keyword>
<dbReference type="Gene3D" id="3.30.470.30">
    <property type="entry name" value="DNA ligase/mRNA capping enzyme"/>
    <property type="match status" value="1"/>
</dbReference>
<dbReference type="NCBIfam" id="TIGR02778">
    <property type="entry name" value="ligD_pol"/>
    <property type="match status" value="1"/>
</dbReference>
<evidence type="ECO:0000256" key="11">
    <source>
        <dbReference type="ARBA" id="ARBA00022839"/>
    </source>
</evidence>
<feature type="region of interest" description="Disordered" evidence="21">
    <location>
        <begin position="526"/>
        <end position="569"/>
    </location>
</feature>
<dbReference type="Pfam" id="PF04679">
    <property type="entry name" value="DNA_ligase_A_C"/>
    <property type="match status" value="1"/>
</dbReference>
<evidence type="ECO:0000259" key="22">
    <source>
        <dbReference type="PROSITE" id="PS50160"/>
    </source>
</evidence>
<evidence type="ECO:0000256" key="18">
    <source>
        <dbReference type="ARBA" id="ARBA00023268"/>
    </source>
</evidence>
<dbReference type="InterPro" id="IPR052171">
    <property type="entry name" value="NHEJ_LigD"/>
</dbReference>